<proteinExistence type="predicted"/>
<reference evidence="4" key="1">
    <citation type="journal article" date="2021" name="ISME J.">
        <title>Evolutionary origin and ecological implication of a unique nif island in free-living Bradyrhizobium lineages.</title>
        <authorList>
            <person name="Tao J."/>
        </authorList>
    </citation>
    <scope>NUCLEOTIDE SEQUENCE [LARGE SCALE GENOMIC DNA]</scope>
    <source>
        <strain evidence="4">SZCCT0434</strain>
    </source>
</reference>
<feature type="region of interest" description="Disordered" evidence="1">
    <location>
        <begin position="130"/>
        <end position="153"/>
    </location>
</feature>
<dbReference type="Proteomes" id="UP001315278">
    <property type="component" value="Unassembled WGS sequence"/>
</dbReference>
<name>A0ABS5FEZ9_9BRAD</name>
<keyword evidence="2" id="KW-1133">Transmembrane helix</keyword>
<protein>
    <submittedName>
        <fullName evidence="3">Uncharacterized protein</fullName>
    </submittedName>
</protein>
<evidence type="ECO:0000256" key="2">
    <source>
        <dbReference type="SAM" id="Phobius"/>
    </source>
</evidence>
<feature type="transmembrane region" description="Helical" evidence="2">
    <location>
        <begin position="97"/>
        <end position="118"/>
    </location>
</feature>
<dbReference type="EMBL" id="JAFCJH010000005">
    <property type="protein sequence ID" value="MBR0795249.1"/>
    <property type="molecule type" value="Genomic_DNA"/>
</dbReference>
<gene>
    <name evidence="3" type="ORF">JQ615_07610</name>
</gene>
<keyword evidence="2" id="KW-0812">Transmembrane</keyword>
<evidence type="ECO:0000313" key="4">
    <source>
        <dbReference type="Proteomes" id="UP001315278"/>
    </source>
</evidence>
<keyword evidence="2" id="KW-0472">Membrane</keyword>
<feature type="transmembrane region" description="Helical" evidence="2">
    <location>
        <begin position="64"/>
        <end position="85"/>
    </location>
</feature>
<evidence type="ECO:0000256" key="1">
    <source>
        <dbReference type="SAM" id="MobiDB-lite"/>
    </source>
</evidence>
<organism evidence="3 4">
    <name type="scientific">Bradyrhizobium jicamae</name>
    <dbReference type="NCBI Taxonomy" id="280332"/>
    <lineage>
        <taxon>Bacteria</taxon>
        <taxon>Pseudomonadati</taxon>
        <taxon>Pseudomonadota</taxon>
        <taxon>Alphaproteobacteria</taxon>
        <taxon>Hyphomicrobiales</taxon>
        <taxon>Nitrobacteraceae</taxon>
        <taxon>Bradyrhizobium</taxon>
    </lineage>
</organism>
<keyword evidence="4" id="KW-1185">Reference proteome</keyword>
<evidence type="ECO:0000313" key="3">
    <source>
        <dbReference type="EMBL" id="MBR0795249.1"/>
    </source>
</evidence>
<accession>A0ABS5FEZ9</accession>
<dbReference type="RefSeq" id="WP_212492193.1">
    <property type="nucleotide sequence ID" value="NZ_JAFCJH010000005.1"/>
</dbReference>
<comment type="caution">
    <text evidence="3">The sequence shown here is derived from an EMBL/GenBank/DDBJ whole genome shotgun (WGS) entry which is preliminary data.</text>
</comment>
<sequence length="153" mass="16218">MEAAVGSDFRSSLLTPDQAEASAPASTVSTGAGAFEAPQNRIWNEKARDLRAPLKLRGSSMKEMFMLVLVGTFTILSFTTILTVTGSGTSLGKNEDVLLLLQVAFTFVWISAAAGLLLMQVRLPEAGEPDVNAGLEETRHPDLDESAPQPNGA</sequence>